<reference evidence="2 3" key="1">
    <citation type="submission" date="2024-09" db="EMBL/GenBank/DDBJ databases">
        <authorList>
            <person name="Sun Q."/>
            <person name="Mori K."/>
        </authorList>
    </citation>
    <scope>NUCLEOTIDE SEQUENCE [LARGE SCALE GENOMIC DNA]</scope>
    <source>
        <strain evidence="2 3">CCM 7609</strain>
    </source>
</reference>
<accession>A0ABV5FSL0</accession>
<comment type="caution">
    <text evidence="2">The sequence shown here is derived from an EMBL/GenBank/DDBJ whole genome shotgun (WGS) entry which is preliminary data.</text>
</comment>
<name>A0ABV5FSL0_9MICC</name>
<evidence type="ECO:0000313" key="3">
    <source>
        <dbReference type="Proteomes" id="UP001589575"/>
    </source>
</evidence>
<evidence type="ECO:0000256" key="1">
    <source>
        <dbReference type="SAM" id="MobiDB-lite"/>
    </source>
</evidence>
<keyword evidence="3" id="KW-1185">Reference proteome</keyword>
<dbReference type="EMBL" id="JBHMFI010000001">
    <property type="protein sequence ID" value="MFB9069676.1"/>
    <property type="molecule type" value="Genomic_DNA"/>
</dbReference>
<proteinExistence type="predicted"/>
<protein>
    <submittedName>
        <fullName evidence="2">Uncharacterized protein</fullName>
    </submittedName>
</protein>
<dbReference type="Proteomes" id="UP001589575">
    <property type="component" value="Unassembled WGS sequence"/>
</dbReference>
<organism evidence="2 3">
    <name type="scientific">Citricoccus parietis</name>
    <dbReference type="NCBI Taxonomy" id="592307"/>
    <lineage>
        <taxon>Bacteria</taxon>
        <taxon>Bacillati</taxon>
        <taxon>Actinomycetota</taxon>
        <taxon>Actinomycetes</taxon>
        <taxon>Micrococcales</taxon>
        <taxon>Micrococcaceae</taxon>
        <taxon>Citricoccus</taxon>
    </lineage>
</organism>
<feature type="region of interest" description="Disordered" evidence="1">
    <location>
        <begin position="1"/>
        <end position="50"/>
    </location>
</feature>
<gene>
    <name evidence="2" type="ORF">ACFFX0_00015</name>
</gene>
<sequence length="50" mass="5057">MTSPSSQPLRAATDHELFTPSGESVVDGRGRCPEGHQGPAVRGQLAGPGG</sequence>
<evidence type="ECO:0000313" key="2">
    <source>
        <dbReference type="EMBL" id="MFB9069676.1"/>
    </source>
</evidence>